<evidence type="ECO:0000313" key="10">
    <source>
        <dbReference type="Proteomes" id="UP000247612"/>
    </source>
</evidence>
<keyword evidence="6" id="KW-0598">Phosphotransferase system</keyword>
<evidence type="ECO:0000256" key="6">
    <source>
        <dbReference type="ARBA" id="ARBA00022683"/>
    </source>
</evidence>
<dbReference type="Proteomes" id="UP000247612">
    <property type="component" value="Unassembled WGS sequence"/>
</dbReference>
<dbReference type="Gene3D" id="3.40.35.10">
    <property type="entry name" value="Phosphotransferase system, sorbose subfamily IIB component"/>
    <property type="match status" value="1"/>
</dbReference>
<evidence type="ECO:0000256" key="7">
    <source>
        <dbReference type="ARBA" id="ARBA00022777"/>
    </source>
</evidence>
<keyword evidence="4" id="KW-0762">Sugar transport</keyword>
<dbReference type="GO" id="GO:0005737">
    <property type="term" value="C:cytoplasm"/>
    <property type="evidence" value="ECO:0007669"/>
    <property type="project" value="UniProtKB-SubCell"/>
</dbReference>
<keyword evidence="10" id="KW-1185">Reference proteome</keyword>
<protein>
    <submittedName>
        <fullName evidence="9">PTS system mannose-specific IIB component</fullName>
    </submittedName>
</protein>
<evidence type="ECO:0000259" key="8">
    <source>
        <dbReference type="PROSITE" id="PS51101"/>
    </source>
</evidence>
<reference evidence="9 10" key="1">
    <citation type="submission" date="2018-05" db="EMBL/GenBank/DDBJ databases">
        <title>Genomic Encyclopedia of Type Strains, Phase IV (KMG-IV): sequencing the most valuable type-strain genomes for metagenomic binning, comparative biology and taxonomic classification.</title>
        <authorList>
            <person name="Goeker M."/>
        </authorList>
    </citation>
    <scope>NUCLEOTIDE SEQUENCE [LARGE SCALE GENOMIC DNA]</scope>
    <source>
        <strain evidence="9 10">JC118</strain>
    </source>
</reference>
<dbReference type="PROSITE" id="PS51101">
    <property type="entry name" value="PTS_EIIB_TYPE_4"/>
    <property type="match status" value="1"/>
</dbReference>
<evidence type="ECO:0000256" key="3">
    <source>
        <dbReference type="ARBA" id="ARBA00022490"/>
    </source>
</evidence>
<dbReference type="SUPFAM" id="SSF52728">
    <property type="entry name" value="PTS IIb component"/>
    <property type="match status" value="1"/>
</dbReference>
<keyword evidence="5" id="KW-0808">Transferase</keyword>
<evidence type="ECO:0000256" key="1">
    <source>
        <dbReference type="ARBA" id="ARBA00004496"/>
    </source>
</evidence>
<dbReference type="GeneID" id="94442520"/>
<dbReference type="RefSeq" id="WP_022938250.1">
    <property type="nucleotide sequence ID" value="NZ_CABKRQ010000005.1"/>
</dbReference>
<keyword evidence="2" id="KW-0813">Transport</keyword>
<name>A0A2V2F3U5_9FIRM</name>
<keyword evidence="3" id="KW-0963">Cytoplasm</keyword>
<dbReference type="EMBL" id="QJKH01000003">
    <property type="protein sequence ID" value="PXX80635.1"/>
    <property type="molecule type" value="Genomic_DNA"/>
</dbReference>
<dbReference type="GO" id="GO:0009401">
    <property type="term" value="P:phosphoenolpyruvate-dependent sugar phosphotransferase system"/>
    <property type="evidence" value="ECO:0007669"/>
    <property type="project" value="UniProtKB-KW"/>
</dbReference>
<dbReference type="Pfam" id="PF03830">
    <property type="entry name" value="PTSIIB_sorb"/>
    <property type="match status" value="1"/>
</dbReference>
<accession>A0A2V2F3U5</accession>
<feature type="domain" description="PTS EIIB type-4" evidence="8">
    <location>
        <begin position="1"/>
        <end position="162"/>
    </location>
</feature>
<keyword evidence="7" id="KW-0418">Kinase</keyword>
<comment type="caution">
    <text evidence="9">The sequence shown here is derived from an EMBL/GenBank/DDBJ whole genome shotgun (WGS) entry which is preliminary data.</text>
</comment>
<dbReference type="STRING" id="1034346.GCA_000313565_01945"/>
<evidence type="ECO:0000256" key="4">
    <source>
        <dbReference type="ARBA" id="ARBA00022597"/>
    </source>
</evidence>
<dbReference type="InterPro" id="IPR004720">
    <property type="entry name" value="PTS_IIB_sorbose-sp"/>
</dbReference>
<dbReference type="GO" id="GO:0016301">
    <property type="term" value="F:kinase activity"/>
    <property type="evidence" value="ECO:0007669"/>
    <property type="project" value="UniProtKB-KW"/>
</dbReference>
<evidence type="ECO:0000256" key="5">
    <source>
        <dbReference type="ARBA" id="ARBA00022679"/>
    </source>
</evidence>
<sequence length="162" mass="18120">MGKVYVRVDDRLIHGQTVLAWCPTLSIQEIIAIDNDSASNPMLRSIMEMGVPKNYATKIVTVDQAKELLREDSSKTRLVIVKYPSRLMEIQEEIAGCEFIILGNIAKRSDSVHQVKGATGIFFLSEQDVKDIDSLVEKGFKVDFQQLPNAAGMSWSAFKKTI</sequence>
<dbReference type="InterPro" id="IPR036667">
    <property type="entry name" value="PTS_IIB_sorbose-sp_sf"/>
</dbReference>
<evidence type="ECO:0000256" key="2">
    <source>
        <dbReference type="ARBA" id="ARBA00022448"/>
    </source>
</evidence>
<comment type="subcellular location">
    <subcellularLocation>
        <location evidence="1">Cytoplasm</location>
    </subcellularLocation>
</comment>
<organism evidence="9 10">
    <name type="scientific">Dielma fastidiosa</name>
    <dbReference type="NCBI Taxonomy" id="1034346"/>
    <lineage>
        <taxon>Bacteria</taxon>
        <taxon>Bacillati</taxon>
        <taxon>Bacillota</taxon>
        <taxon>Erysipelotrichia</taxon>
        <taxon>Erysipelotrichales</taxon>
        <taxon>Erysipelotrichaceae</taxon>
        <taxon>Dielma</taxon>
    </lineage>
</organism>
<dbReference type="AlphaFoldDB" id="A0A2V2F3U5"/>
<dbReference type="GO" id="GO:0008982">
    <property type="term" value="F:protein-N(PI)-phosphohistidine-sugar phosphotransferase activity"/>
    <property type="evidence" value="ECO:0007669"/>
    <property type="project" value="InterPro"/>
</dbReference>
<gene>
    <name evidence="9" type="ORF">DES51_103231</name>
</gene>
<evidence type="ECO:0000313" key="9">
    <source>
        <dbReference type="EMBL" id="PXX80635.1"/>
    </source>
</evidence>
<dbReference type="OrthoDB" id="9788818at2"/>
<proteinExistence type="predicted"/>